<dbReference type="EMBL" id="BARS01038774">
    <property type="protein sequence ID" value="GAG14051.1"/>
    <property type="molecule type" value="Genomic_DNA"/>
</dbReference>
<feature type="non-terminal residue" evidence="2">
    <location>
        <position position="127"/>
    </location>
</feature>
<dbReference type="InterPro" id="IPR008794">
    <property type="entry name" value="Pro_racemase_fam"/>
</dbReference>
<reference evidence="2" key="1">
    <citation type="journal article" date="2014" name="Front. Microbiol.">
        <title>High frequency of phylogenetically diverse reductive dehalogenase-homologous genes in deep subseafloor sedimentary metagenomes.</title>
        <authorList>
            <person name="Kawai M."/>
            <person name="Futagami T."/>
            <person name="Toyoda A."/>
            <person name="Takaki Y."/>
            <person name="Nishi S."/>
            <person name="Hori S."/>
            <person name="Arai W."/>
            <person name="Tsubouchi T."/>
            <person name="Morono Y."/>
            <person name="Uchiyama I."/>
            <person name="Ito T."/>
            <person name="Fujiyama A."/>
            <person name="Inagaki F."/>
            <person name="Takami H."/>
        </authorList>
    </citation>
    <scope>NUCLEOTIDE SEQUENCE</scope>
    <source>
        <strain evidence="2">Expedition CK06-06</strain>
    </source>
</reference>
<accession>X0WMY2</accession>
<evidence type="ECO:0000256" key="1">
    <source>
        <dbReference type="ARBA" id="ARBA00007529"/>
    </source>
</evidence>
<name>X0WMY2_9ZZZZ</name>
<dbReference type="SUPFAM" id="SSF54506">
    <property type="entry name" value="Diaminopimelate epimerase-like"/>
    <property type="match status" value="1"/>
</dbReference>
<dbReference type="FunFam" id="3.10.310.10:FF:000003">
    <property type="entry name" value="Proline racemase"/>
    <property type="match status" value="1"/>
</dbReference>
<proteinExistence type="inferred from homology"/>
<dbReference type="Pfam" id="PF05544">
    <property type="entry name" value="Pro_racemase"/>
    <property type="match status" value="1"/>
</dbReference>
<gene>
    <name evidence="2" type="ORF">S01H1_59283</name>
</gene>
<organism evidence="2">
    <name type="scientific">marine sediment metagenome</name>
    <dbReference type="NCBI Taxonomy" id="412755"/>
    <lineage>
        <taxon>unclassified sequences</taxon>
        <taxon>metagenomes</taxon>
        <taxon>ecological metagenomes</taxon>
    </lineage>
</organism>
<sequence length="127" mass="13839">MKIKHVFSSIDSHTGGQPTRTITGGIPYIPGATIVEKMTHLKENMDWIRTSLMFEPRGHDIMSGVILTEPTHPEADIGVIFIETTGYLPMCGHDTIGVCTALVETGMVKVEEPVTHIVLDTPAGLTR</sequence>
<evidence type="ECO:0000313" key="2">
    <source>
        <dbReference type="EMBL" id="GAG14051.1"/>
    </source>
</evidence>
<comment type="similarity">
    <text evidence="1">Belongs to the proline racemase family.</text>
</comment>
<protein>
    <recommendedName>
        <fullName evidence="3">Proline racemase</fullName>
    </recommendedName>
</protein>
<dbReference type="PANTHER" id="PTHR33442">
    <property type="entry name" value="TRANS-3-HYDROXY-L-PROLINE DEHYDRATASE"/>
    <property type="match status" value="1"/>
</dbReference>
<comment type="caution">
    <text evidence="2">The sequence shown here is derived from an EMBL/GenBank/DDBJ whole genome shotgun (WGS) entry which is preliminary data.</text>
</comment>
<dbReference type="GO" id="GO:0047580">
    <property type="term" value="F:4-hydroxyproline epimerase activity"/>
    <property type="evidence" value="ECO:0007669"/>
    <property type="project" value="TreeGrafter"/>
</dbReference>
<dbReference type="AlphaFoldDB" id="X0WMY2"/>
<dbReference type="PANTHER" id="PTHR33442:SF5">
    <property type="entry name" value="BIFUNCTIONAL TRANS-3-HYDROXY-L-PROLINE DEHYDRATASE_2-EPIMERASE"/>
    <property type="match status" value="1"/>
</dbReference>
<dbReference type="Gene3D" id="3.10.310.10">
    <property type="entry name" value="Diaminopimelate Epimerase, Chain A, domain 1"/>
    <property type="match status" value="1"/>
</dbReference>
<evidence type="ECO:0008006" key="3">
    <source>
        <dbReference type="Google" id="ProtNLM"/>
    </source>
</evidence>